<evidence type="ECO:0000256" key="1">
    <source>
        <dbReference type="ARBA" id="ARBA00004613"/>
    </source>
</evidence>
<evidence type="ECO:0000313" key="14">
    <source>
        <dbReference type="ZFIN" id="ZDB-GENE-110715-2"/>
    </source>
</evidence>
<feature type="signal peptide" evidence="11 13">
    <location>
        <begin position="1"/>
        <end position="19"/>
    </location>
</feature>
<evidence type="ECO:0000313" key="13">
    <source>
        <dbReference type="RefSeq" id="NP_001352946.1"/>
    </source>
</evidence>
<evidence type="ECO:0000313" key="12">
    <source>
        <dbReference type="Proteomes" id="UP000000437"/>
    </source>
</evidence>
<dbReference type="GO" id="GO:0005125">
    <property type="term" value="F:cytokine activity"/>
    <property type="evidence" value="ECO:0007669"/>
    <property type="project" value="UniProtKB-KW"/>
</dbReference>
<keyword evidence="5" id="KW-0964">Secreted</keyword>
<gene>
    <name evidence="13 14" type="primary">msmbl</name>
</gene>
<dbReference type="ZFIN" id="ZDB-GENE-110715-2">
    <property type="gene designation" value="msmbl"/>
</dbReference>
<dbReference type="PANTHER" id="PTHR10500:SF7">
    <property type="entry name" value="BETA-MICROSEMINOPROTEIN"/>
    <property type="match status" value="1"/>
</dbReference>
<keyword evidence="8" id="KW-0395">Inflammatory response</keyword>
<keyword evidence="12" id="KW-1185">Reference proteome</keyword>
<dbReference type="Gene3D" id="2.60.40.1900">
    <property type="entry name" value="Beta-microseminoprotein (PSP94) domain"/>
    <property type="match status" value="1"/>
</dbReference>
<evidence type="ECO:0000256" key="5">
    <source>
        <dbReference type="ARBA" id="ARBA00022525"/>
    </source>
</evidence>
<reference evidence="13" key="1">
    <citation type="journal article" date="2006" name="Dev. Biol.">
        <title>HNF factors form a network to regulate liver-enriched genes in zebrafish.</title>
        <authorList>
            <person name="Cheng W."/>
            <person name="Guo L."/>
            <person name="Zhang Z."/>
            <person name="Soo H.M."/>
            <person name="Wen C."/>
            <person name="Wu W."/>
            <person name="Peng J."/>
        </authorList>
    </citation>
    <scope>NUCLEOTIDE SEQUENCE</scope>
    <source>
        <strain evidence="13">Tuebingen</strain>
    </source>
</reference>
<dbReference type="AlphaFoldDB" id="A0AB13A7F1"/>
<comment type="similarity">
    <text evidence="2">Belongs to the beta-microseminoprotein family.</text>
</comment>
<dbReference type="RefSeq" id="NP_001352946.1">
    <property type="nucleotide sequence ID" value="NM_001366017.1"/>
</dbReference>
<dbReference type="CTD" id="110437731"/>
<sequence precursor="true">MASLTLVLILCAFVSLSDSYCFLKLQKEGAKYCEDGDDQTRHELGSTWINSKCLRCICSSTEMECCDTMGRAIIKTEGCTVKYDYSTCKFDVFHPEDPNIKCEYGAVGK</sequence>
<keyword evidence="4" id="KW-0202">Cytokine</keyword>
<reference evidence="13" key="5">
    <citation type="submission" date="2025-08" db="UniProtKB">
        <authorList>
            <consortium name="RefSeq"/>
        </authorList>
    </citation>
    <scope>IDENTIFICATION</scope>
    <source>
        <strain evidence="13">Tuebingen</strain>
    </source>
</reference>
<name>A0AB13A7F1_DANRE</name>
<keyword evidence="15" id="KW-1267">Proteomics identification</keyword>
<evidence type="ECO:0000256" key="7">
    <source>
        <dbReference type="ARBA" id="ARBA00023157"/>
    </source>
</evidence>
<evidence type="ECO:0000256" key="10">
    <source>
        <dbReference type="ARBA" id="ARBA00067795"/>
    </source>
</evidence>
<keyword evidence="6 11" id="KW-0732">Signal</keyword>
<evidence type="ECO:0000256" key="6">
    <source>
        <dbReference type="ARBA" id="ARBA00022729"/>
    </source>
</evidence>
<keyword evidence="7" id="KW-1015">Disulfide bond</keyword>
<dbReference type="AGR" id="ZFIN:ZDB-GENE-110715-2"/>
<evidence type="ECO:0000256" key="4">
    <source>
        <dbReference type="ARBA" id="ARBA00022514"/>
    </source>
</evidence>
<dbReference type="InterPro" id="IPR008735">
    <property type="entry name" value="PSP94"/>
</dbReference>
<comment type="subcellular location">
    <subcellularLocation>
        <location evidence="1">Secreted</location>
    </subcellularLocation>
</comment>
<reference evidence="13" key="2">
    <citation type="journal article" date="2011" name="BMC Med. Genomics">
        <title>Molecular conservation of estrogen-response associated with cell cycle regulation, hormonal carcinogenesis and cancer in zebrafish and human cancer cell lines.</title>
        <authorList>
            <person name="Lam S.H."/>
            <person name="Lee S.G."/>
            <person name="Lin C.Y."/>
            <person name="Thomsen J.S."/>
            <person name="Fu P.Y."/>
            <person name="Murthy K.R."/>
            <person name="Li H."/>
            <person name="Govindarajan K.R."/>
            <person name="Nick L.C."/>
            <person name="Bourque G."/>
            <person name="Gong Z."/>
            <person name="Lufkin T."/>
            <person name="Liu E.T."/>
            <person name="Mathavan S."/>
        </authorList>
    </citation>
    <scope>NUCLEOTIDE SEQUENCE</scope>
    <source>
        <strain evidence="13">Tuebingen</strain>
    </source>
</reference>
<dbReference type="KEGG" id="dre:110437731"/>
<reference evidence="13" key="4">
    <citation type="journal article" date="2016" name="BMC Genomics">
        <title>Gene evolution and gene expression after whole genome duplication in fish: the PhyloFish database.</title>
        <authorList>
            <person name="Pasquier J."/>
            <person name="Cabau C."/>
            <person name="Nguyen T."/>
            <person name="Jouanno E."/>
            <person name="Severac D."/>
            <person name="Braasch I."/>
            <person name="Journot L."/>
            <person name="Pontarotti P."/>
            <person name="Klopp C."/>
            <person name="Postlethwait J.H."/>
            <person name="Guiguen Y."/>
            <person name="Bobe J."/>
        </authorList>
    </citation>
    <scope>NUCLEOTIDE SEQUENCE</scope>
    <source>
        <strain evidence="13">Tuebingen</strain>
    </source>
</reference>
<accession>A0AB13A7F1</accession>
<feature type="chain" id="PRO_5043058364" description="Prostate-associated microseminoprotein" evidence="11 13">
    <location>
        <begin position="20"/>
        <end position="109"/>
    </location>
</feature>
<dbReference type="Proteomes" id="UP000000437">
    <property type="component" value="Chromosome 8"/>
</dbReference>
<evidence type="ECO:0000256" key="3">
    <source>
        <dbReference type="ARBA" id="ARBA00022500"/>
    </source>
</evidence>
<dbReference type="GeneID" id="110437731"/>
<dbReference type="GO" id="GO:0006935">
    <property type="term" value="P:chemotaxis"/>
    <property type="evidence" value="ECO:0007669"/>
    <property type="project" value="UniProtKB-KW"/>
</dbReference>
<evidence type="ECO:0000256" key="11">
    <source>
        <dbReference type="SAM" id="SignalP"/>
    </source>
</evidence>
<keyword evidence="3" id="KW-0145">Chemotaxis</keyword>
<dbReference type="FunFam" id="2.60.40.1900:FF:000001">
    <property type="entry name" value="Beta-microseminoprotein"/>
    <property type="match status" value="1"/>
</dbReference>
<proteinExistence type="evidence at protein level"/>
<evidence type="ECO:0000256" key="8">
    <source>
        <dbReference type="ARBA" id="ARBA00023198"/>
    </source>
</evidence>
<protein>
    <recommendedName>
        <fullName evidence="10">Prostate-associated microseminoprotein</fullName>
    </recommendedName>
</protein>
<dbReference type="GO" id="GO:0006954">
    <property type="term" value="P:inflammatory response"/>
    <property type="evidence" value="ECO:0007669"/>
    <property type="project" value="UniProtKB-KW"/>
</dbReference>
<dbReference type="Pfam" id="PF05825">
    <property type="entry name" value="PSP94"/>
    <property type="match status" value="1"/>
</dbReference>
<reference evidence="13" key="3">
    <citation type="journal article" date="2015" name="Chem. Biol. Interact.">
        <title>In silico and biological analysis of anti-androgen activity of the brominated flame retardants ATE, BATE and DPTE in zebrafish.</title>
        <authorList>
            <person name="Pradhan A."/>
            <person name="Asnake S."/>
            <person name="Kharlyngdoh J.B."/>
            <person name="Modig C."/>
            <person name="Olsson P.E."/>
        </authorList>
    </citation>
    <scope>NUCLEOTIDE SEQUENCE</scope>
    <source>
        <strain evidence="13">Tuebingen</strain>
    </source>
</reference>
<dbReference type="GO" id="GO:0005615">
    <property type="term" value="C:extracellular space"/>
    <property type="evidence" value="ECO:0007669"/>
    <property type="project" value="UniProtKB-KW"/>
</dbReference>
<evidence type="ECO:0007829" key="15">
    <source>
        <dbReference type="PeptideAtlas" id="A0AB13A7F1"/>
    </source>
</evidence>
<evidence type="ECO:0000256" key="9">
    <source>
        <dbReference type="ARBA" id="ARBA00055427"/>
    </source>
</evidence>
<organism evidence="12 13">
    <name type="scientific">Danio rerio</name>
    <name type="common">Zebrafish</name>
    <name type="synonym">Brachydanio rerio</name>
    <dbReference type="NCBI Taxonomy" id="7955"/>
    <lineage>
        <taxon>Eukaryota</taxon>
        <taxon>Metazoa</taxon>
        <taxon>Chordata</taxon>
        <taxon>Craniata</taxon>
        <taxon>Vertebrata</taxon>
        <taxon>Euteleostomi</taxon>
        <taxon>Actinopterygii</taxon>
        <taxon>Neopterygii</taxon>
        <taxon>Teleostei</taxon>
        <taxon>Ostariophysi</taxon>
        <taxon>Cypriniformes</taxon>
        <taxon>Danionidae</taxon>
        <taxon>Danioninae</taxon>
        <taxon>Danio</taxon>
    </lineage>
</organism>
<evidence type="ECO:0000256" key="2">
    <source>
        <dbReference type="ARBA" id="ARBA00010352"/>
    </source>
</evidence>
<dbReference type="PANTHER" id="PTHR10500">
    <property type="entry name" value="BETA-MICROSEMINOPROTEIN"/>
    <property type="match status" value="1"/>
</dbReference>
<comment type="function">
    <text evidence="9">Acts as a ligand for C-C chemokine receptor CCR2. Signals through binding and activation of CCR2 and induces a strong chemotactic response and mobilization of intracellular calcium ions. Exhibits a chemotactic activity for monocytes and lymphocytes but not neutrophils.</text>
</comment>